<keyword evidence="2" id="KW-1185">Reference proteome</keyword>
<accession>A0ABW3FYD9</accession>
<evidence type="ECO:0000313" key="1">
    <source>
        <dbReference type="EMBL" id="MFD0922858.1"/>
    </source>
</evidence>
<dbReference type="RefSeq" id="WP_263253561.1">
    <property type="nucleotide sequence ID" value="NZ_BAABLT010000027.1"/>
</dbReference>
<proteinExistence type="predicted"/>
<comment type="caution">
    <text evidence="1">The sequence shown here is derived from an EMBL/GenBank/DDBJ whole genome shotgun (WGS) entry which is preliminary data.</text>
</comment>
<sequence>MALFRSKPKLATVLGRAFSCLVCGGREFRSREVKLNSTGAEFFDLGWANRSATGVICDACGHVHNFVGNAVEFWKVDGGYPAGAE</sequence>
<gene>
    <name evidence="1" type="ORF">ACFQ16_24180</name>
</gene>
<name>A0ABW3FYD9_9PSEU</name>
<protein>
    <submittedName>
        <fullName evidence="1">Uncharacterized protein</fullName>
    </submittedName>
</protein>
<dbReference type="EMBL" id="JBHTIW010000025">
    <property type="protein sequence ID" value="MFD0922858.1"/>
    <property type="molecule type" value="Genomic_DNA"/>
</dbReference>
<evidence type="ECO:0000313" key="2">
    <source>
        <dbReference type="Proteomes" id="UP001597018"/>
    </source>
</evidence>
<dbReference type="Proteomes" id="UP001597018">
    <property type="component" value="Unassembled WGS sequence"/>
</dbReference>
<reference evidence="2" key="1">
    <citation type="journal article" date="2019" name="Int. J. Syst. Evol. Microbiol.">
        <title>The Global Catalogue of Microorganisms (GCM) 10K type strain sequencing project: providing services to taxonomists for standard genome sequencing and annotation.</title>
        <authorList>
            <consortium name="The Broad Institute Genomics Platform"/>
            <consortium name="The Broad Institute Genome Sequencing Center for Infectious Disease"/>
            <person name="Wu L."/>
            <person name="Ma J."/>
        </authorList>
    </citation>
    <scope>NUCLEOTIDE SEQUENCE [LARGE SCALE GENOMIC DNA]</scope>
    <source>
        <strain evidence="2">CCUG 56401</strain>
    </source>
</reference>
<organism evidence="1 2">
    <name type="scientific">Saccharopolyspora rosea</name>
    <dbReference type="NCBI Taxonomy" id="524884"/>
    <lineage>
        <taxon>Bacteria</taxon>
        <taxon>Bacillati</taxon>
        <taxon>Actinomycetota</taxon>
        <taxon>Actinomycetes</taxon>
        <taxon>Pseudonocardiales</taxon>
        <taxon>Pseudonocardiaceae</taxon>
        <taxon>Saccharopolyspora</taxon>
    </lineage>
</organism>